<proteinExistence type="predicted"/>
<dbReference type="RefSeq" id="WP_074263152.1">
    <property type="nucleotide sequence ID" value="NZ_FSRM01000001.1"/>
</dbReference>
<dbReference type="OrthoDB" id="9798632at2"/>
<evidence type="ECO:0000313" key="2">
    <source>
        <dbReference type="EMBL" id="SIN85371.1"/>
    </source>
</evidence>
<dbReference type="EMBL" id="FSRM01000001">
    <property type="protein sequence ID" value="SIN85371.1"/>
    <property type="molecule type" value="Genomic_DNA"/>
</dbReference>
<dbReference type="AlphaFoldDB" id="A0A1N6ER05"/>
<feature type="domain" description="NAD(P)-binding" evidence="1">
    <location>
        <begin position="7"/>
        <end position="124"/>
    </location>
</feature>
<reference evidence="2 3" key="1">
    <citation type="submission" date="2016-11" db="EMBL/GenBank/DDBJ databases">
        <authorList>
            <person name="Jaros S."/>
            <person name="Januszkiewicz K."/>
            <person name="Wedrychowicz H."/>
        </authorList>
    </citation>
    <scope>NUCLEOTIDE SEQUENCE [LARGE SCALE GENOMIC DNA]</scope>
    <source>
        <strain evidence="2 3">GAS86</strain>
    </source>
</reference>
<protein>
    <submittedName>
        <fullName evidence="2">Uncharacterized conserved protein YbjT, contains NAD(P)-binding and DUF2867 domains</fullName>
    </submittedName>
</protein>
<dbReference type="PANTHER" id="PTHR14097:SF8">
    <property type="entry name" value="NAD(P)-BINDING DOMAIN-CONTAINING PROTEIN"/>
    <property type="match status" value="1"/>
</dbReference>
<dbReference type="SUPFAM" id="SSF51735">
    <property type="entry name" value="NAD(P)-binding Rossmann-fold domains"/>
    <property type="match status" value="1"/>
</dbReference>
<dbReference type="InterPro" id="IPR016040">
    <property type="entry name" value="NAD(P)-bd_dom"/>
</dbReference>
<evidence type="ECO:0000259" key="1">
    <source>
        <dbReference type="Pfam" id="PF13460"/>
    </source>
</evidence>
<dbReference type="InterPro" id="IPR036291">
    <property type="entry name" value="NAD(P)-bd_dom_sf"/>
</dbReference>
<dbReference type="PANTHER" id="PTHR14097">
    <property type="entry name" value="OXIDOREDUCTASE HTATIP2"/>
    <property type="match status" value="1"/>
</dbReference>
<dbReference type="Proteomes" id="UP000184693">
    <property type="component" value="Unassembled WGS sequence"/>
</dbReference>
<evidence type="ECO:0000313" key="3">
    <source>
        <dbReference type="Proteomes" id="UP000184693"/>
    </source>
</evidence>
<gene>
    <name evidence="2" type="ORF">SAMN05444168_0886</name>
</gene>
<accession>A0A1N6ER05</accession>
<organism evidence="2 3">
    <name type="scientific">Paraburkholderia phenazinium</name>
    <dbReference type="NCBI Taxonomy" id="60549"/>
    <lineage>
        <taxon>Bacteria</taxon>
        <taxon>Pseudomonadati</taxon>
        <taxon>Pseudomonadota</taxon>
        <taxon>Betaproteobacteria</taxon>
        <taxon>Burkholderiales</taxon>
        <taxon>Burkholderiaceae</taxon>
        <taxon>Paraburkholderia</taxon>
    </lineage>
</organism>
<dbReference type="Gene3D" id="3.40.50.720">
    <property type="entry name" value="NAD(P)-binding Rossmann-like Domain"/>
    <property type="match status" value="1"/>
</dbReference>
<name>A0A1N6ER05_9BURK</name>
<sequence>MRVLLFGATGMVGQGVLRECLRAQDVESVQTVGRSPTGQLDPRLTEIVHSDMMDYRTIEASLQGFDACFFCLGVSSFGMKEADYTRLTYDLTLAAARTLARLNPQMTFIYVSGSGTDSSEQGRSMWARVKGKTENALKSLPFRAVYLFRPGVIEPLHGIQSKTRMYRLIYPALKPVMALMRVLAPKQIVTTEEMGLAMLALARRGVPDRAVLGPAEIGALCRTPGGPGDAPPLKPHAG</sequence>
<dbReference type="Pfam" id="PF13460">
    <property type="entry name" value="NAD_binding_10"/>
    <property type="match status" value="1"/>
</dbReference>